<evidence type="ECO:0000313" key="2">
    <source>
        <dbReference type="EMBL" id="KAK9031977.1"/>
    </source>
</evidence>
<name>A0ABR2T390_9ROSI</name>
<organism evidence="2 3">
    <name type="scientific">Hibiscus sabdariffa</name>
    <name type="common">roselle</name>
    <dbReference type="NCBI Taxonomy" id="183260"/>
    <lineage>
        <taxon>Eukaryota</taxon>
        <taxon>Viridiplantae</taxon>
        <taxon>Streptophyta</taxon>
        <taxon>Embryophyta</taxon>
        <taxon>Tracheophyta</taxon>
        <taxon>Spermatophyta</taxon>
        <taxon>Magnoliopsida</taxon>
        <taxon>eudicotyledons</taxon>
        <taxon>Gunneridae</taxon>
        <taxon>Pentapetalae</taxon>
        <taxon>rosids</taxon>
        <taxon>malvids</taxon>
        <taxon>Malvales</taxon>
        <taxon>Malvaceae</taxon>
        <taxon>Malvoideae</taxon>
        <taxon>Hibiscus</taxon>
    </lineage>
</organism>
<sequence length="129" mass="13940">MVLNALPGCTPDSCRSPCSSIGPEGKPKSPQDTRLLLNAGKTIPKLPVILLLSVRRSPRPTLLGSVDSDEPTYSFGSRHSKVSPTGTETDCSPIPEAHLPARVWTFISAFQTGESSEYSRSLRTSQWCP</sequence>
<feature type="region of interest" description="Disordered" evidence="1">
    <location>
        <begin position="60"/>
        <end position="94"/>
    </location>
</feature>
<accession>A0ABR2T390</accession>
<dbReference type="Proteomes" id="UP001396334">
    <property type="component" value="Unassembled WGS sequence"/>
</dbReference>
<gene>
    <name evidence="2" type="ORF">V6N11_056262</name>
</gene>
<reference evidence="2 3" key="1">
    <citation type="journal article" date="2024" name="G3 (Bethesda)">
        <title>Genome assembly of Hibiscus sabdariffa L. provides insights into metabolisms of medicinal natural products.</title>
        <authorList>
            <person name="Kim T."/>
        </authorList>
    </citation>
    <scope>NUCLEOTIDE SEQUENCE [LARGE SCALE GENOMIC DNA]</scope>
    <source>
        <strain evidence="2">TK-2024</strain>
        <tissue evidence="2">Old leaves</tissue>
    </source>
</reference>
<keyword evidence="3" id="KW-1185">Reference proteome</keyword>
<comment type="caution">
    <text evidence="2">The sequence shown here is derived from an EMBL/GenBank/DDBJ whole genome shotgun (WGS) entry which is preliminary data.</text>
</comment>
<evidence type="ECO:0000256" key="1">
    <source>
        <dbReference type="SAM" id="MobiDB-lite"/>
    </source>
</evidence>
<feature type="region of interest" description="Disordered" evidence="1">
    <location>
        <begin position="1"/>
        <end position="33"/>
    </location>
</feature>
<dbReference type="EMBL" id="JBBPBN010000009">
    <property type="protein sequence ID" value="KAK9031977.1"/>
    <property type="molecule type" value="Genomic_DNA"/>
</dbReference>
<evidence type="ECO:0000313" key="3">
    <source>
        <dbReference type="Proteomes" id="UP001396334"/>
    </source>
</evidence>
<protein>
    <submittedName>
        <fullName evidence="2">Uncharacterized protein</fullName>
    </submittedName>
</protein>
<proteinExistence type="predicted"/>
<feature type="compositionally biased region" description="Polar residues" evidence="1">
    <location>
        <begin position="74"/>
        <end position="90"/>
    </location>
</feature>